<proteinExistence type="predicted"/>
<keyword evidence="2" id="KW-1185">Reference proteome</keyword>
<accession>A0A1R3W479</accession>
<reference evidence="1 2" key="1">
    <citation type="submission" date="2017-01" db="EMBL/GenBank/DDBJ databases">
        <authorList>
            <person name="Mah S.A."/>
            <person name="Swanson W.J."/>
            <person name="Moy G.W."/>
            <person name="Vacquier V.D."/>
        </authorList>
    </citation>
    <scope>NUCLEOTIDE SEQUENCE [LARGE SCALE GENOMIC DNA]</scope>
    <source>
        <strain evidence="1 2">M9</strain>
    </source>
</reference>
<name>A0A1R3W479_9GAMM</name>
<dbReference type="AlphaFoldDB" id="A0A1R3W479"/>
<evidence type="ECO:0000313" key="2">
    <source>
        <dbReference type="Proteomes" id="UP000223759"/>
    </source>
</evidence>
<evidence type="ECO:0000313" key="1">
    <source>
        <dbReference type="EMBL" id="SIT72389.1"/>
    </source>
</evidence>
<dbReference type="EMBL" id="FTPK01000003">
    <property type="protein sequence ID" value="SIT72389.1"/>
    <property type="molecule type" value="Genomic_DNA"/>
</dbReference>
<gene>
    <name evidence="1" type="ORF">SAMN05216526_1639</name>
</gene>
<dbReference type="OrthoDB" id="1347307at2"/>
<dbReference type="Proteomes" id="UP000223759">
    <property type="component" value="Unassembled WGS sequence"/>
</dbReference>
<organism evidence="1 2">
    <name type="scientific">Ectothiorhodosinus mongolicus</name>
    <dbReference type="NCBI Taxonomy" id="233100"/>
    <lineage>
        <taxon>Bacteria</taxon>
        <taxon>Pseudomonadati</taxon>
        <taxon>Pseudomonadota</taxon>
        <taxon>Gammaproteobacteria</taxon>
        <taxon>Chromatiales</taxon>
        <taxon>Ectothiorhodospiraceae</taxon>
        <taxon>Ectothiorhodosinus</taxon>
    </lineage>
</organism>
<protein>
    <submittedName>
        <fullName evidence="1">Uncharacterized protein</fullName>
    </submittedName>
</protein>
<dbReference type="RefSeq" id="WP_143339962.1">
    <property type="nucleotide sequence ID" value="NZ_CP023018.1"/>
</dbReference>
<dbReference type="STRING" id="233100.SAMN05216526_1639"/>
<sequence>MTLNTFDQWVQASPDGVVLLEGRRDIPADAALKATQVAALLASRYLQLRFRSGNAEGADAAFSDGVAQVDSQRLQIITPYPGHRKSAQYPGATYVSPEDLSDEQKRSMMELTVTATPRNAGLVKQADKPGRAGAKAAYLIRDTMKVAGFSDEFPKPICALFYVDPTDPMAGGTGHTVRVCEQAGIPAVFQDAWALWI</sequence>